<proteinExistence type="inferred from homology"/>
<dbReference type="InterPro" id="IPR036390">
    <property type="entry name" value="WH_DNA-bd_sf"/>
</dbReference>
<dbReference type="PANTHER" id="PTHR30537:SF3">
    <property type="entry name" value="TRANSCRIPTIONAL REGULATORY PROTEIN"/>
    <property type="match status" value="1"/>
</dbReference>
<feature type="domain" description="HTH lysR-type" evidence="5">
    <location>
        <begin position="8"/>
        <end position="65"/>
    </location>
</feature>
<evidence type="ECO:0000256" key="4">
    <source>
        <dbReference type="ARBA" id="ARBA00023163"/>
    </source>
</evidence>
<keyword evidence="2" id="KW-0805">Transcription regulation</keyword>
<dbReference type="Gene3D" id="3.40.190.290">
    <property type="match status" value="1"/>
</dbReference>
<comment type="similarity">
    <text evidence="1">Belongs to the LysR transcriptional regulatory family.</text>
</comment>
<dbReference type="FunFam" id="1.10.10.10:FF:000001">
    <property type="entry name" value="LysR family transcriptional regulator"/>
    <property type="match status" value="1"/>
</dbReference>
<comment type="caution">
    <text evidence="6">The sequence shown here is derived from an EMBL/GenBank/DDBJ whole genome shotgun (WGS) entry which is preliminary data.</text>
</comment>
<dbReference type="InterPro" id="IPR058163">
    <property type="entry name" value="LysR-type_TF_proteobact-type"/>
</dbReference>
<dbReference type="PANTHER" id="PTHR30537">
    <property type="entry name" value="HTH-TYPE TRANSCRIPTIONAL REGULATOR"/>
    <property type="match status" value="1"/>
</dbReference>
<dbReference type="PROSITE" id="PS50931">
    <property type="entry name" value="HTH_LYSR"/>
    <property type="match status" value="1"/>
</dbReference>
<dbReference type="InterPro" id="IPR005119">
    <property type="entry name" value="LysR_subst-bd"/>
</dbReference>
<keyword evidence="4" id="KW-0804">Transcription</keyword>
<dbReference type="GO" id="GO:0043565">
    <property type="term" value="F:sequence-specific DNA binding"/>
    <property type="evidence" value="ECO:0007669"/>
    <property type="project" value="TreeGrafter"/>
</dbReference>
<dbReference type="AlphaFoldDB" id="A0A939DP15"/>
<dbReference type="Pfam" id="PF00126">
    <property type="entry name" value="HTH_1"/>
    <property type="match status" value="1"/>
</dbReference>
<dbReference type="Proteomes" id="UP000664654">
    <property type="component" value="Unassembled WGS sequence"/>
</dbReference>
<protein>
    <submittedName>
        <fullName evidence="6">LysR family transcriptional regulator</fullName>
    </submittedName>
</protein>
<evidence type="ECO:0000259" key="5">
    <source>
        <dbReference type="PROSITE" id="PS50931"/>
    </source>
</evidence>
<evidence type="ECO:0000256" key="1">
    <source>
        <dbReference type="ARBA" id="ARBA00009437"/>
    </source>
</evidence>
<dbReference type="Pfam" id="PF03466">
    <property type="entry name" value="LysR_substrate"/>
    <property type="match status" value="1"/>
</dbReference>
<dbReference type="GO" id="GO:0003700">
    <property type="term" value="F:DNA-binding transcription factor activity"/>
    <property type="evidence" value="ECO:0007669"/>
    <property type="project" value="InterPro"/>
</dbReference>
<dbReference type="SUPFAM" id="SSF53850">
    <property type="entry name" value="Periplasmic binding protein-like II"/>
    <property type="match status" value="1"/>
</dbReference>
<keyword evidence="7" id="KW-1185">Reference proteome</keyword>
<dbReference type="InterPro" id="IPR000847">
    <property type="entry name" value="LysR_HTH_N"/>
</dbReference>
<accession>A0A939DP15</accession>
<dbReference type="GO" id="GO:0006351">
    <property type="term" value="P:DNA-templated transcription"/>
    <property type="evidence" value="ECO:0007669"/>
    <property type="project" value="TreeGrafter"/>
</dbReference>
<reference evidence="6" key="1">
    <citation type="submission" date="2021-03" db="EMBL/GenBank/DDBJ databases">
        <title>novel species isolated from a fishpond in China.</title>
        <authorList>
            <person name="Lu H."/>
            <person name="Cai Z."/>
        </authorList>
    </citation>
    <scope>NUCLEOTIDE SEQUENCE</scope>
    <source>
        <strain evidence="6">JCM 30855</strain>
    </source>
</reference>
<evidence type="ECO:0000313" key="6">
    <source>
        <dbReference type="EMBL" id="MBN7826177.1"/>
    </source>
</evidence>
<evidence type="ECO:0000256" key="2">
    <source>
        <dbReference type="ARBA" id="ARBA00023015"/>
    </source>
</evidence>
<gene>
    <name evidence="6" type="ORF">J0A66_13155</name>
</gene>
<keyword evidence="3" id="KW-0238">DNA-binding</keyword>
<evidence type="ECO:0000313" key="7">
    <source>
        <dbReference type="Proteomes" id="UP000664654"/>
    </source>
</evidence>
<name>A0A939DP15_9ALTE</name>
<evidence type="ECO:0000256" key="3">
    <source>
        <dbReference type="ARBA" id="ARBA00023125"/>
    </source>
</evidence>
<organism evidence="6 7">
    <name type="scientific">Bowmanella dokdonensis</name>
    <dbReference type="NCBI Taxonomy" id="751969"/>
    <lineage>
        <taxon>Bacteria</taxon>
        <taxon>Pseudomonadati</taxon>
        <taxon>Pseudomonadota</taxon>
        <taxon>Gammaproteobacteria</taxon>
        <taxon>Alteromonadales</taxon>
        <taxon>Alteromonadaceae</taxon>
        <taxon>Bowmanella</taxon>
    </lineage>
</organism>
<dbReference type="EMBL" id="JAFKCV010000007">
    <property type="protein sequence ID" value="MBN7826177.1"/>
    <property type="molecule type" value="Genomic_DNA"/>
</dbReference>
<dbReference type="InterPro" id="IPR036388">
    <property type="entry name" value="WH-like_DNA-bd_sf"/>
</dbReference>
<dbReference type="PRINTS" id="PR00039">
    <property type="entry name" value="HTHLYSR"/>
</dbReference>
<dbReference type="RefSeq" id="WP_206574292.1">
    <property type="nucleotide sequence ID" value="NZ_JAFKCV010000007.1"/>
</dbReference>
<dbReference type="Gene3D" id="1.10.10.10">
    <property type="entry name" value="Winged helix-like DNA-binding domain superfamily/Winged helix DNA-binding domain"/>
    <property type="match status" value="1"/>
</dbReference>
<sequence>MSWRSINFDWNRARAFLVTAEEGSFSAAARALDMTQPTLGRQVCALENELGVTLFERSARGLTLTPSGVDLLEYVKGMADAANRFSLAATGHTQTVAGKVSISASEATAAFVLPPILARLRQQAPGIEIELIATNDSSDLIRREADIAIRAYRPTQPELITRKLQDLRAHLYGATSYLSRLSKRSCPADFNGADFLCFDHTSVIQDELNKRGFNLTQKNFPVTIANHLVQWELVKAGVGIGFMTQDIGDAEPLVERVLADFAAFEVELWLVVHRELHTSKRLKLVFDFLAESLSSSPKSGTVGLSGNLNN</sequence>
<dbReference type="SUPFAM" id="SSF46785">
    <property type="entry name" value="Winged helix' DNA-binding domain"/>
    <property type="match status" value="1"/>
</dbReference>